<dbReference type="AlphaFoldDB" id="A0A2T2WTD9"/>
<evidence type="ECO:0000313" key="3">
    <source>
        <dbReference type="Proteomes" id="UP000242699"/>
    </source>
</evidence>
<dbReference type="EMBL" id="PXYT01000053">
    <property type="protein sequence ID" value="PSR25505.1"/>
    <property type="molecule type" value="Genomic_DNA"/>
</dbReference>
<dbReference type="GO" id="GO:0004519">
    <property type="term" value="F:endonuclease activity"/>
    <property type="evidence" value="ECO:0007669"/>
    <property type="project" value="UniProtKB-KW"/>
</dbReference>
<dbReference type="Pfam" id="PF05685">
    <property type="entry name" value="Uma2"/>
    <property type="match status" value="1"/>
</dbReference>
<dbReference type="PANTHER" id="PTHR34107">
    <property type="entry name" value="SLL0198 PROTEIN-RELATED"/>
    <property type="match status" value="1"/>
</dbReference>
<gene>
    <name evidence="2" type="ORF">C7B43_16470</name>
</gene>
<proteinExistence type="predicted"/>
<dbReference type="Proteomes" id="UP000242699">
    <property type="component" value="Unassembled WGS sequence"/>
</dbReference>
<keyword evidence="2" id="KW-0255">Endonuclease</keyword>
<keyword evidence="2" id="KW-0540">Nuclease</keyword>
<accession>A0A2T2WTD9</accession>
<dbReference type="InterPro" id="IPR012296">
    <property type="entry name" value="Nuclease_put_TT1808"/>
</dbReference>
<feature type="domain" description="Putative restriction endonuclease" evidence="1">
    <location>
        <begin position="12"/>
        <end position="168"/>
    </location>
</feature>
<dbReference type="CDD" id="cd06260">
    <property type="entry name" value="DUF820-like"/>
    <property type="match status" value="1"/>
</dbReference>
<name>A0A2T2WTD9_9FIRM</name>
<protein>
    <submittedName>
        <fullName evidence="2">Uma2 family endonuclease</fullName>
    </submittedName>
</protein>
<dbReference type="PANTHER" id="PTHR34107:SF4">
    <property type="entry name" value="SLL1222 PROTEIN"/>
    <property type="match status" value="1"/>
</dbReference>
<dbReference type="Gene3D" id="3.90.1570.10">
    <property type="entry name" value="tt1808, chain A"/>
    <property type="match status" value="1"/>
</dbReference>
<dbReference type="InterPro" id="IPR008538">
    <property type="entry name" value="Uma2"/>
</dbReference>
<reference evidence="2 3" key="1">
    <citation type="journal article" date="2014" name="BMC Genomics">
        <title>Comparison of environmental and isolate Sulfobacillus genomes reveals diverse carbon, sulfur, nitrogen, and hydrogen metabolisms.</title>
        <authorList>
            <person name="Justice N.B."/>
            <person name="Norman A."/>
            <person name="Brown C.T."/>
            <person name="Singh A."/>
            <person name="Thomas B.C."/>
            <person name="Banfield J.F."/>
        </authorList>
    </citation>
    <scope>NUCLEOTIDE SEQUENCE [LARGE SCALE GENOMIC DNA]</scope>
    <source>
        <strain evidence="2">AMDSBA1</strain>
    </source>
</reference>
<evidence type="ECO:0000259" key="1">
    <source>
        <dbReference type="Pfam" id="PF05685"/>
    </source>
</evidence>
<dbReference type="InterPro" id="IPR011335">
    <property type="entry name" value="Restrct_endonuc-II-like"/>
</dbReference>
<evidence type="ECO:0000313" key="2">
    <source>
        <dbReference type="EMBL" id="PSR25505.1"/>
    </source>
</evidence>
<keyword evidence="2" id="KW-0378">Hydrolase</keyword>
<sequence>MPIIRPAMTYADLAHMPDDGKRYELLEGVLTVSPAPKTKHQRCVWRLVAFFQQVEQAGYGYGYTAPVDVILNTHNVVQPDVLFIRTDRLSIVTEDNVQGAPDLVVEVLSPATRDRDLTAKAHLYAQFGITEYWIVDPDAETLAVYQLTDTGYAGGDPLTGSATWTSPLFSTVPVSISKLFHP</sequence>
<dbReference type="SUPFAM" id="SSF52980">
    <property type="entry name" value="Restriction endonuclease-like"/>
    <property type="match status" value="1"/>
</dbReference>
<comment type="caution">
    <text evidence="2">The sequence shown here is derived from an EMBL/GenBank/DDBJ whole genome shotgun (WGS) entry which is preliminary data.</text>
</comment>
<organism evidence="2 3">
    <name type="scientific">Sulfobacillus benefaciens</name>
    <dbReference type="NCBI Taxonomy" id="453960"/>
    <lineage>
        <taxon>Bacteria</taxon>
        <taxon>Bacillati</taxon>
        <taxon>Bacillota</taxon>
        <taxon>Clostridia</taxon>
        <taxon>Eubacteriales</taxon>
        <taxon>Clostridiales Family XVII. Incertae Sedis</taxon>
        <taxon>Sulfobacillus</taxon>
    </lineage>
</organism>